<dbReference type="Pfam" id="PF01258">
    <property type="entry name" value="zf-dskA_traR"/>
    <property type="match status" value="1"/>
</dbReference>
<evidence type="ECO:0000256" key="2">
    <source>
        <dbReference type="ARBA" id="ARBA00022771"/>
    </source>
</evidence>
<feature type="zinc finger region" description="dksA C4-type" evidence="4">
    <location>
        <begin position="91"/>
        <end position="115"/>
    </location>
</feature>
<sequence>MIDTNKYKTKLEEEKARVEVALNEIGRRDPKNAENWNVNPVDTNDIAFHDEVADRFEEMDSRKATEFSLESELASINDALKAIEAGTYGHCKVCDKEIETDRLDASPTATTCIEHLEA</sequence>
<evidence type="ECO:0000259" key="5">
    <source>
        <dbReference type="Pfam" id="PF01258"/>
    </source>
</evidence>
<organism evidence="6 7">
    <name type="scientific">Candidatus Vogelbacteria bacterium RIFOXYD2_FULL_44_9</name>
    <dbReference type="NCBI Taxonomy" id="1802441"/>
    <lineage>
        <taxon>Bacteria</taxon>
        <taxon>Candidatus Vogeliibacteriota</taxon>
    </lineage>
</organism>
<dbReference type="GO" id="GO:0008270">
    <property type="term" value="F:zinc ion binding"/>
    <property type="evidence" value="ECO:0007669"/>
    <property type="project" value="UniProtKB-KW"/>
</dbReference>
<gene>
    <name evidence="6" type="ORF">A2556_01460</name>
</gene>
<dbReference type="AlphaFoldDB" id="A0A1G2QL06"/>
<evidence type="ECO:0000256" key="4">
    <source>
        <dbReference type="PROSITE-ProRule" id="PRU00510"/>
    </source>
</evidence>
<keyword evidence="1" id="KW-0479">Metal-binding</keyword>
<proteinExistence type="predicted"/>
<keyword evidence="3" id="KW-0862">Zinc</keyword>
<evidence type="ECO:0000256" key="1">
    <source>
        <dbReference type="ARBA" id="ARBA00022723"/>
    </source>
</evidence>
<dbReference type="EMBL" id="MHTM01000038">
    <property type="protein sequence ID" value="OHA61315.1"/>
    <property type="molecule type" value="Genomic_DNA"/>
</dbReference>
<comment type="caution">
    <text evidence="6">The sequence shown here is derived from an EMBL/GenBank/DDBJ whole genome shotgun (WGS) entry which is preliminary data.</text>
</comment>
<dbReference type="Proteomes" id="UP000177140">
    <property type="component" value="Unassembled WGS sequence"/>
</dbReference>
<dbReference type="PANTHER" id="PTHR33823:SF4">
    <property type="entry name" value="GENERAL STRESS PROTEIN 16O"/>
    <property type="match status" value="1"/>
</dbReference>
<accession>A0A1G2QL06</accession>
<dbReference type="PROSITE" id="PS51128">
    <property type="entry name" value="ZF_DKSA_2"/>
    <property type="match status" value="1"/>
</dbReference>
<feature type="domain" description="Zinc finger DksA/TraR C4-type" evidence="5">
    <location>
        <begin position="86"/>
        <end position="114"/>
    </location>
</feature>
<keyword evidence="2" id="KW-0863">Zinc-finger</keyword>
<name>A0A1G2QL06_9BACT</name>
<evidence type="ECO:0000313" key="6">
    <source>
        <dbReference type="EMBL" id="OHA61315.1"/>
    </source>
</evidence>
<dbReference type="PANTHER" id="PTHR33823">
    <property type="entry name" value="RNA POLYMERASE-BINDING TRANSCRIPTION FACTOR DKSA-RELATED"/>
    <property type="match status" value="1"/>
</dbReference>
<dbReference type="Gene3D" id="1.20.120.910">
    <property type="entry name" value="DksA, coiled-coil domain"/>
    <property type="match status" value="1"/>
</dbReference>
<dbReference type="InterPro" id="IPR000962">
    <property type="entry name" value="Znf_DskA_TraR"/>
</dbReference>
<dbReference type="SUPFAM" id="SSF57716">
    <property type="entry name" value="Glucocorticoid receptor-like (DNA-binding domain)"/>
    <property type="match status" value="1"/>
</dbReference>
<evidence type="ECO:0000313" key="7">
    <source>
        <dbReference type="Proteomes" id="UP000177140"/>
    </source>
</evidence>
<evidence type="ECO:0000256" key="3">
    <source>
        <dbReference type="ARBA" id="ARBA00022833"/>
    </source>
</evidence>
<reference evidence="6 7" key="1">
    <citation type="journal article" date="2016" name="Nat. Commun.">
        <title>Thousands of microbial genomes shed light on interconnected biogeochemical processes in an aquifer system.</title>
        <authorList>
            <person name="Anantharaman K."/>
            <person name="Brown C.T."/>
            <person name="Hug L.A."/>
            <person name="Sharon I."/>
            <person name="Castelle C.J."/>
            <person name="Probst A.J."/>
            <person name="Thomas B.C."/>
            <person name="Singh A."/>
            <person name="Wilkins M.J."/>
            <person name="Karaoz U."/>
            <person name="Brodie E.L."/>
            <person name="Williams K.H."/>
            <person name="Hubbard S.S."/>
            <person name="Banfield J.F."/>
        </authorList>
    </citation>
    <scope>NUCLEOTIDE SEQUENCE [LARGE SCALE GENOMIC DNA]</scope>
</reference>
<protein>
    <recommendedName>
        <fullName evidence="5">Zinc finger DksA/TraR C4-type domain-containing protein</fullName>
    </recommendedName>
</protein>